<organism evidence="1">
    <name type="scientific">Pseudomonas marvdashtae</name>
    <dbReference type="NCBI Taxonomy" id="2745500"/>
    <lineage>
        <taxon>Bacteria</taxon>
        <taxon>Pseudomonadati</taxon>
        <taxon>Pseudomonadota</taxon>
        <taxon>Gammaproteobacteria</taxon>
        <taxon>Pseudomonadales</taxon>
        <taxon>Pseudomonadaceae</taxon>
        <taxon>Pseudomonas</taxon>
    </lineage>
</organism>
<reference evidence="2" key="3">
    <citation type="submission" date="2021-06" db="EMBL/GenBank/DDBJ databases">
        <title>Updating the genus Pseudomonas: Description of 43 new species and partition of the Pseudomonas putida group.</title>
        <authorList>
            <person name="Girard L."/>
            <person name="Lood C."/>
            <person name="Vandamme P."/>
            <person name="Rokni-Zadeh H."/>
            <person name="Van Noort V."/>
            <person name="Hofte M."/>
            <person name="Lavigne R."/>
            <person name="De Mot R."/>
        </authorList>
    </citation>
    <scope>NUCLEOTIDE SEQUENCE</scope>
    <source>
        <strain evidence="2">SWRI102</strain>
    </source>
</reference>
<dbReference type="Proteomes" id="UP000659438">
    <property type="component" value="Unassembled WGS sequence"/>
</dbReference>
<evidence type="ECO:0000313" key="2">
    <source>
        <dbReference type="EMBL" id="MBV4553385.1"/>
    </source>
</evidence>
<dbReference type="AlphaFoldDB" id="A0A923FSE3"/>
<keyword evidence="3" id="KW-1185">Reference proteome</keyword>
<accession>A0A923FSE3</accession>
<evidence type="ECO:0000313" key="3">
    <source>
        <dbReference type="Proteomes" id="UP000659438"/>
    </source>
</evidence>
<name>A0A923FSE3_9PSED</name>
<protein>
    <submittedName>
        <fullName evidence="1">Uncharacterized protein</fullName>
    </submittedName>
</protein>
<proteinExistence type="predicted"/>
<dbReference type="EMBL" id="JABWQX010000011">
    <property type="protein sequence ID" value="MBC3397823.1"/>
    <property type="molecule type" value="Genomic_DNA"/>
</dbReference>
<gene>
    <name evidence="2" type="ORF">HU742_019750</name>
    <name evidence="1" type="ORF">HU742_21630</name>
</gene>
<comment type="caution">
    <text evidence="1">The sequence shown here is derived from an EMBL/GenBank/DDBJ whole genome shotgun (WGS) entry which is preliminary data.</text>
</comment>
<dbReference type="EMBL" id="JABWQX020000001">
    <property type="protein sequence ID" value="MBV4553385.1"/>
    <property type="molecule type" value="Genomic_DNA"/>
</dbReference>
<dbReference type="RefSeq" id="WP_186644652.1">
    <property type="nucleotide sequence ID" value="NZ_JABWQX020000001.1"/>
</dbReference>
<reference evidence="1 3" key="1">
    <citation type="journal article" date="2020" name="Microorganisms">
        <title>Reliable Identification of Environmental Pseudomonas Isolates Using the rpoD Gene.</title>
        <authorList>
            <consortium name="The Broad Institute Genome Sequencing Platform"/>
            <person name="Girard L."/>
            <person name="Lood C."/>
            <person name="Rokni-Zadeh H."/>
            <person name="van Noort V."/>
            <person name="Lavigne R."/>
            <person name="De Mot R."/>
        </authorList>
    </citation>
    <scope>NUCLEOTIDE SEQUENCE</scope>
    <source>
        <strain evidence="1 3">SWRI102</strain>
    </source>
</reference>
<sequence>MNLSTKSAHQADVAPLDELLKNFNYAPLEILRKYAASLGTDDHMEVLRALAKQAREKDEADNQVEIWERESLRQKQTRLVIRINNYTQHAFAANKDNLNLNADMRDYIGIRPWSFLTFKLDFNYIRELGSRTKDIYRHFIGFGDSTHGFRLDVGLRVATSFGVFSPTLTPLRTTTVVSTGATPITCAKRITYAQSDEPYRFTVELALT</sequence>
<evidence type="ECO:0000313" key="1">
    <source>
        <dbReference type="EMBL" id="MBC3397823.1"/>
    </source>
</evidence>
<reference evidence="1" key="2">
    <citation type="submission" date="2020-07" db="EMBL/GenBank/DDBJ databases">
        <authorList>
            <person name="Lood C."/>
            <person name="Girard L."/>
        </authorList>
    </citation>
    <scope>NUCLEOTIDE SEQUENCE</scope>
    <source>
        <strain evidence="1">SWRI102</strain>
    </source>
</reference>